<organism evidence="1 2">
    <name type="scientific">Syphacia muris</name>
    <dbReference type="NCBI Taxonomy" id="451379"/>
    <lineage>
        <taxon>Eukaryota</taxon>
        <taxon>Metazoa</taxon>
        <taxon>Ecdysozoa</taxon>
        <taxon>Nematoda</taxon>
        <taxon>Chromadorea</taxon>
        <taxon>Rhabditida</taxon>
        <taxon>Spirurina</taxon>
        <taxon>Oxyuridomorpha</taxon>
        <taxon>Oxyuroidea</taxon>
        <taxon>Oxyuridae</taxon>
        <taxon>Syphacia</taxon>
    </lineage>
</organism>
<evidence type="ECO:0000313" key="2">
    <source>
        <dbReference type="WBParaSite" id="SMUV_0000362801-mRNA-1"/>
    </source>
</evidence>
<proteinExistence type="predicted"/>
<keyword evidence="1" id="KW-1185">Reference proteome</keyword>
<dbReference type="WBParaSite" id="SMUV_0000362801-mRNA-1">
    <property type="protein sequence ID" value="SMUV_0000362801-mRNA-1"/>
    <property type="gene ID" value="SMUV_0000362801"/>
</dbReference>
<protein>
    <submittedName>
        <fullName evidence="2">Neur_chan_LBD domain-containing protein</fullName>
    </submittedName>
</protein>
<dbReference type="AlphaFoldDB" id="A0A0N5AGZ8"/>
<reference evidence="2" key="1">
    <citation type="submission" date="2017-02" db="UniProtKB">
        <authorList>
            <consortium name="WormBaseParasite"/>
        </authorList>
    </citation>
    <scope>IDENTIFICATION</scope>
</reference>
<accession>A0A0N5AGZ8</accession>
<evidence type="ECO:0000313" key="1">
    <source>
        <dbReference type="Proteomes" id="UP000046393"/>
    </source>
</evidence>
<name>A0A0N5AGZ8_9BILA</name>
<sequence>MVVVIELNTLLYLDYTYMAYECQWNKNVIISMWHFEDDDSVLLYFYLVIITRPPEMGTLNGSVIMMYCRQMPTLDEDFCIQTDSFRIFYMKRDTVLFTRRHFKTV</sequence>
<dbReference type="Proteomes" id="UP000046393">
    <property type="component" value="Unplaced"/>
</dbReference>